<name>A0A392V6D2_9FABA</name>
<feature type="compositionally biased region" description="Basic and acidic residues" evidence="1">
    <location>
        <begin position="35"/>
        <end position="45"/>
    </location>
</feature>
<feature type="non-terminal residue" evidence="2">
    <location>
        <position position="1"/>
    </location>
</feature>
<feature type="region of interest" description="Disordered" evidence="1">
    <location>
        <begin position="1"/>
        <end position="45"/>
    </location>
</feature>
<feature type="compositionally biased region" description="Basic and acidic residues" evidence="1">
    <location>
        <begin position="14"/>
        <end position="28"/>
    </location>
</feature>
<dbReference type="Proteomes" id="UP000265520">
    <property type="component" value="Unassembled WGS sequence"/>
</dbReference>
<sequence>GGPSLGNGSQTPETEDKFSTSGDPDKGRCPSQRAVHTEIPVRSKE</sequence>
<feature type="compositionally biased region" description="Polar residues" evidence="1">
    <location>
        <begin position="1"/>
        <end position="12"/>
    </location>
</feature>
<evidence type="ECO:0000256" key="1">
    <source>
        <dbReference type="SAM" id="MobiDB-lite"/>
    </source>
</evidence>
<protein>
    <submittedName>
        <fullName evidence="2">Uncharacterized protein</fullName>
    </submittedName>
</protein>
<accession>A0A392V6D2</accession>
<keyword evidence="3" id="KW-1185">Reference proteome</keyword>
<organism evidence="2 3">
    <name type="scientific">Trifolium medium</name>
    <dbReference type="NCBI Taxonomy" id="97028"/>
    <lineage>
        <taxon>Eukaryota</taxon>
        <taxon>Viridiplantae</taxon>
        <taxon>Streptophyta</taxon>
        <taxon>Embryophyta</taxon>
        <taxon>Tracheophyta</taxon>
        <taxon>Spermatophyta</taxon>
        <taxon>Magnoliopsida</taxon>
        <taxon>eudicotyledons</taxon>
        <taxon>Gunneridae</taxon>
        <taxon>Pentapetalae</taxon>
        <taxon>rosids</taxon>
        <taxon>fabids</taxon>
        <taxon>Fabales</taxon>
        <taxon>Fabaceae</taxon>
        <taxon>Papilionoideae</taxon>
        <taxon>50 kb inversion clade</taxon>
        <taxon>NPAAA clade</taxon>
        <taxon>Hologalegina</taxon>
        <taxon>IRL clade</taxon>
        <taxon>Trifolieae</taxon>
        <taxon>Trifolium</taxon>
    </lineage>
</organism>
<reference evidence="2 3" key="1">
    <citation type="journal article" date="2018" name="Front. Plant Sci.">
        <title>Red Clover (Trifolium pratense) and Zigzag Clover (T. medium) - A Picture of Genomic Similarities and Differences.</title>
        <authorList>
            <person name="Dluhosova J."/>
            <person name="Istvanek J."/>
            <person name="Nedelnik J."/>
            <person name="Repkova J."/>
        </authorList>
    </citation>
    <scope>NUCLEOTIDE SEQUENCE [LARGE SCALE GENOMIC DNA]</scope>
    <source>
        <strain evidence="3">cv. 10/8</strain>
        <tissue evidence="2">Leaf</tissue>
    </source>
</reference>
<evidence type="ECO:0000313" key="3">
    <source>
        <dbReference type="Proteomes" id="UP000265520"/>
    </source>
</evidence>
<comment type="caution">
    <text evidence="2">The sequence shown here is derived from an EMBL/GenBank/DDBJ whole genome shotgun (WGS) entry which is preliminary data.</text>
</comment>
<dbReference type="AlphaFoldDB" id="A0A392V6D2"/>
<dbReference type="EMBL" id="LXQA011077638">
    <property type="protein sequence ID" value="MCI83888.1"/>
    <property type="molecule type" value="Genomic_DNA"/>
</dbReference>
<proteinExistence type="predicted"/>
<evidence type="ECO:0000313" key="2">
    <source>
        <dbReference type="EMBL" id="MCI83888.1"/>
    </source>
</evidence>